<comment type="caution">
    <text evidence="5">The sequence shown here is derived from an EMBL/GenBank/DDBJ whole genome shotgun (WGS) entry which is preliminary data.</text>
</comment>
<name>A0A4R2KNH7_9THEO</name>
<evidence type="ECO:0000256" key="2">
    <source>
        <dbReference type="ARBA" id="ARBA00022801"/>
    </source>
</evidence>
<feature type="domain" description="Glycoside hydrolase family 20 catalytic" evidence="4">
    <location>
        <begin position="98"/>
        <end position="303"/>
    </location>
</feature>
<dbReference type="PANTHER" id="PTHR21040:SF8">
    <property type="entry name" value="BCDNA.GH04120"/>
    <property type="match status" value="1"/>
</dbReference>
<accession>A0A4R2KNH7</accession>
<dbReference type="InterPro" id="IPR015883">
    <property type="entry name" value="Glyco_hydro_20_cat"/>
</dbReference>
<keyword evidence="2" id="KW-0378">Hydrolase</keyword>
<evidence type="ECO:0000313" key="6">
    <source>
        <dbReference type="Proteomes" id="UP000294886"/>
    </source>
</evidence>
<protein>
    <submittedName>
        <fullName evidence="5">Hexosaminidase</fullName>
    </submittedName>
</protein>
<dbReference type="CDD" id="cd06565">
    <property type="entry name" value="GH20_GcnA-like"/>
    <property type="match status" value="1"/>
</dbReference>
<dbReference type="PANTHER" id="PTHR21040">
    <property type="entry name" value="BCDNA.GH04120"/>
    <property type="match status" value="1"/>
</dbReference>
<dbReference type="PRINTS" id="PR00738">
    <property type="entry name" value="GLHYDRLASE20"/>
</dbReference>
<dbReference type="AlphaFoldDB" id="A0A4R2KNH7"/>
<dbReference type="GO" id="GO:0004563">
    <property type="term" value="F:beta-N-acetylhexosaminidase activity"/>
    <property type="evidence" value="ECO:0007669"/>
    <property type="project" value="InterPro"/>
</dbReference>
<gene>
    <name evidence="5" type="ORF">EV203_10320</name>
</gene>
<dbReference type="SUPFAM" id="SSF51445">
    <property type="entry name" value="(Trans)glycosidases"/>
    <property type="match status" value="1"/>
</dbReference>
<evidence type="ECO:0000256" key="1">
    <source>
        <dbReference type="ARBA" id="ARBA00006285"/>
    </source>
</evidence>
<dbReference type="EMBL" id="SLWU01000003">
    <property type="protein sequence ID" value="TCO68125.1"/>
    <property type="molecule type" value="Genomic_DNA"/>
</dbReference>
<reference evidence="5 6" key="1">
    <citation type="submission" date="2019-03" db="EMBL/GenBank/DDBJ databases">
        <title>Genomic Encyclopedia of Type Strains, Phase IV (KMG-IV): sequencing the most valuable type-strain genomes for metagenomic binning, comparative biology and taxonomic classification.</title>
        <authorList>
            <person name="Goeker M."/>
        </authorList>
    </citation>
    <scope>NUCLEOTIDE SEQUENCE [LARGE SCALE GENOMIC DNA]</scope>
    <source>
        <strain evidence="5 6">DSM 13054</strain>
    </source>
</reference>
<dbReference type="Proteomes" id="UP000294886">
    <property type="component" value="Unassembled WGS sequence"/>
</dbReference>
<dbReference type="Pfam" id="PF00728">
    <property type="entry name" value="Glyco_hydro_20"/>
    <property type="match status" value="1"/>
</dbReference>
<dbReference type="InterPro" id="IPR038901">
    <property type="entry name" value="HEXDC-like"/>
</dbReference>
<dbReference type="InterPro" id="IPR017853">
    <property type="entry name" value="GH"/>
</dbReference>
<comment type="similarity">
    <text evidence="1">Belongs to the glycosyl hydrolase 20 family.</text>
</comment>
<dbReference type="InterPro" id="IPR025705">
    <property type="entry name" value="Beta_hexosaminidase_sua/sub"/>
</dbReference>
<organism evidence="5 6">
    <name type="scientific">Caldanaerobacter subterraneus</name>
    <dbReference type="NCBI Taxonomy" id="911092"/>
    <lineage>
        <taxon>Bacteria</taxon>
        <taxon>Bacillati</taxon>
        <taxon>Bacillota</taxon>
        <taxon>Clostridia</taxon>
        <taxon>Thermoanaerobacterales</taxon>
        <taxon>Thermoanaerobacteraceae</taxon>
        <taxon>Caldanaerobacter</taxon>
    </lineage>
</organism>
<evidence type="ECO:0000313" key="5">
    <source>
        <dbReference type="EMBL" id="TCO68125.1"/>
    </source>
</evidence>
<evidence type="ECO:0000259" key="4">
    <source>
        <dbReference type="Pfam" id="PF00728"/>
    </source>
</evidence>
<dbReference type="Gene3D" id="3.20.20.80">
    <property type="entry name" value="Glycosidases"/>
    <property type="match status" value="1"/>
</dbReference>
<feature type="active site" description="Proton donor" evidence="3">
    <location>
        <position position="241"/>
    </location>
</feature>
<evidence type="ECO:0000256" key="3">
    <source>
        <dbReference type="PIRSR" id="PIRSR625705-1"/>
    </source>
</evidence>
<sequence length="575" mass="67965">MLDKVFIVPEPKRFVFNGNWFSFDGFNNLPEFFRKEFNIPQGSWVIKKIDREGTGVKIKEREVEIWGDEKVSYATIIQIVMQTKNRLPEVEIEEEFHFPFRGYHLDIARGGVPNLDTFKKILRWLFLLKYNYFGIYFEDLFPWQKYPQIGKLRGRLEREELEEIISYGENLGIEVFPSLELCGHMENILSLPEFTRFSEWHRPQEGTINVFDEEAREFTYDLLREVVEFFPSEHIHIGGDETWALGRGKSLDKTNTFKGPELFELHHRNLINIVRDKGKTPIVWGDMLTGMYLRPDEREKWKVVLESEIWDDVIIANWDYTNLSEKHFREKINLFGKRKEKQIVCPGFSNWGRFYPSFDIAITNITNFLKPAKEEGVKGFLVTSWGDDGAEALYSFLDPLILANMEIAEGNGNWEEKWIALSGERHEVLEVRKLFGNDLFSMTIKHVFLGTPTFRYYSEILKDNVHRREKSTGDLWLDYYMGFIKNLKDTEALLKEYEKMLEKVYNVTLPEDLEMIRDMLRIGIKRLRGEVNFSDFVEFGNRYARLWLSERKKENLEVVIVKIYGAAGRADLRIF</sequence>
<dbReference type="GO" id="GO:0005975">
    <property type="term" value="P:carbohydrate metabolic process"/>
    <property type="evidence" value="ECO:0007669"/>
    <property type="project" value="InterPro"/>
</dbReference>
<proteinExistence type="inferred from homology"/>